<comment type="subcellular location">
    <subcellularLocation>
        <location evidence="1">Cell membrane</location>
        <topology evidence="1">Multi-pass membrane protein</topology>
    </subcellularLocation>
</comment>
<dbReference type="CDD" id="cd13143">
    <property type="entry name" value="MATE_MepA_like"/>
    <property type="match status" value="1"/>
</dbReference>
<dbReference type="InterPro" id="IPR002528">
    <property type="entry name" value="MATE_fam"/>
</dbReference>
<keyword evidence="6 10" id="KW-0812">Transmembrane</keyword>
<evidence type="ECO:0000256" key="6">
    <source>
        <dbReference type="ARBA" id="ARBA00022692"/>
    </source>
</evidence>
<evidence type="ECO:0000256" key="10">
    <source>
        <dbReference type="SAM" id="Phobius"/>
    </source>
</evidence>
<evidence type="ECO:0000313" key="11">
    <source>
        <dbReference type="EMBL" id="EFM83979.1"/>
    </source>
</evidence>
<dbReference type="PIRSF" id="PIRSF006603">
    <property type="entry name" value="DinF"/>
    <property type="match status" value="1"/>
</dbReference>
<feature type="transmembrane region" description="Helical" evidence="10">
    <location>
        <begin position="90"/>
        <end position="113"/>
    </location>
</feature>
<name>A0A125W9C2_ENTFL</name>
<proteinExistence type="inferred from homology"/>
<keyword evidence="9" id="KW-0046">Antibiotic resistance</keyword>
<feature type="transmembrane region" description="Helical" evidence="10">
    <location>
        <begin position="389"/>
        <end position="408"/>
    </location>
</feature>
<keyword evidence="5" id="KW-1003">Cell membrane</keyword>
<dbReference type="RefSeq" id="WP_002364841.1">
    <property type="nucleotide sequence ID" value="NZ_GL454414.1"/>
</dbReference>
<comment type="similarity">
    <text evidence="2">Belongs to the multi antimicrobial extrusion (MATE) (TC 2.A.66.1) family. MepA subfamily.</text>
</comment>
<feature type="transmembrane region" description="Helical" evidence="10">
    <location>
        <begin position="414"/>
        <end position="435"/>
    </location>
</feature>
<dbReference type="Proteomes" id="UP000004846">
    <property type="component" value="Unassembled WGS sequence"/>
</dbReference>
<dbReference type="InterPro" id="IPR051327">
    <property type="entry name" value="MATE_MepA_subfamily"/>
</dbReference>
<feature type="transmembrane region" description="Helical" evidence="10">
    <location>
        <begin position="265"/>
        <end position="287"/>
    </location>
</feature>
<dbReference type="GO" id="GO:0005886">
    <property type="term" value="C:plasma membrane"/>
    <property type="evidence" value="ECO:0007669"/>
    <property type="project" value="UniProtKB-SubCell"/>
</dbReference>
<feature type="transmembrane region" description="Helical" evidence="10">
    <location>
        <begin position="188"/>
        <end position="212"/>
    </location>
</feature>
<evidence type="ECO:0000256" key="5">
    <source>
        <dbReference type="ARBA" id="ARBA00022475"/>
    </source>
</evidence>
<dbReference type="PANTHER" id="PTHR43823:SF3">
    <property type="entry name" value="MULTIDRUG EXPORT PROTEIN MEPA"/>
    <property type="match status" value="1"/>
</dbReference>
<evidence type="ECO:0000313" key="12">
    <source>
        <dbReference type="Proteomes" id="UP000004846"/>
    </source>
</evidence>
<dbReference type="AlphaFoldDB" id="A0A125W9C2"/>
<dbReference type="GO" id="GO:0046677">
    <property type="term" value="P:response to antibiotic"/>
    <property type="evidence" value="ECO:0007669"/>
    <property type="project" value="UniProtKB-KW"/>
</dbReference>
<dbReference type="Pfam" id="PF01554">
    <property type="entry name" value="MatE"/>
    <property type="match status" value="2"/>
</dbReference>
<dbReference type="GO" id="GO:0042910">
    <property type="term" value="F:xenobiotic transmembrane transporter activity"/>
    <property type="evidence" value="ECO:0007669"/>
    <property type="project" value="InterPro"/>
</dbReference>
<feature type="transmembrane region" description="Helical" evidence="10">
    <location>
        <begin position="52"/>
        <end position="78"/>
    </location>
</feature>
<comment type="caution">
    <text evidence="11">The sequence shown here is derived from an EMBL/GenBank/DDBJ whole genome shotgun (WGS) entry which is preliminary data.</text>
</comment>
<dbReference type="EMBL" id="AEBR01000008">
    <property type="protein sequence ID" value="EFM83979.1"/>
    <property type="molecule type" value="Genomic_DNA"/>
</dbReference>
<dbReference type="PANTHER" id="PTHR43823">
    <property type="entry name" value="SPORULATION PROTEIN YKVU"/>
    <property type="match status" value="1"/>
</dbReference>
<organism evidence="11 12">
    <name type="scientific">Enterococcus faecalis TX4248</name>
    <dbReference type="NCBI Taxonomy" id="749495"/>
    <lineage>
        <taxon>Bacteria</taxon>
        <taxon>Bacillati</taxon>
        <taxon>Bacillota</taxon>
        <taxon>Bacilli</taxon>
        <taxon>Lactobacillales</taxon>
        <taxon>Enterococcaceae</taxon>
        <taxon>Enterococcus</taxon>
    </lineage>
</organism>
<dbReference type="InterPro" id="IPR045070">
    <property type="entry name" value="MATE_MepA-like"/>
</dbReference>
<feature type="transmembrane region" description="Helical" evidence="10">
    <location>
        <begin position="233"/>
        <end position="259"/>
    </location>
</feature>
<keyword evidence="4" id="KW-0813">Transport</keyword>
<feature type="transmembrane region" description="Helical" evidence="10">
    <location>
        <begin position="133"/>
        <end position="154"/>
    </location>
</feature>
<evidence type="ECO:0000256" key="8">
    <source>
        <dbReference type="ARBA" id="ARBA00023136"/>
    </source>
</evidence>
<gene>
    <name evidence="11" type="ORF">HMPREF9498_00324</name>
</gene>
<sequence length="446" mass="49586">MEQTQQNHFTALFYKNVLLGILSMAAQSIFILADTFFIANGIGTEALAGLNIVLPLVNIINGLGWMFGVGGATLFSTTVAQKEIKKANQYISLTIGLVFVIGSLFTLVSLIFSDQIIRGLQGTGVLFGLAKEYYMIYLSCSLLFILNNCLITFLRNDHNPRLATIAFVSGGIVNIILDYVFIYQFGWGMAGAAIATVMSPLTSLILITLHKWSPQRVLRFEKFKVKFQDVREIMSIGFSSFLNEFSSAFVMFLFNIVLLNLVGHVAISAYAIVANLNIIVIAIFTGIGQGAQPLLSRYYGLGETKVLRKFVKLSFITYLVAGFLFFLISQVFTGQIIEVFNSEGNDQLAQIARTAIRLYAISFLFTGLNFMGIYYFSAVRKPKMALMISSLRGFFLIVPVLFILVKLLGLTGVWLAMPVVEFVTFGLMLVGYLAYRNYLKKRETVT</sequence>
<feature type="transmembrane region" description="Helical" evidence="10">
    <location>
        <begin position="161"/>
        <end position="182"/>
    </location>
</feature>
<feature type="transmembrane region" description="Helical" evidence="10">
    <location>
        <begin position="12"/>
        <end position="32"/>
    </location>
</feature>
<accession>A0A125W9C2</accession>
<protein>
    <recommendedName>
        <fullName evidence="3">Multidrug export protein MepA</fullName>
    </recommendedName>
</protein>
<reference evidence="11 12" key="1">
    <citation type="submission" date="2010-07" db="EMBL/GenBank/DDBJ databases">
        <authorList>
            <person name="Sid Ahmed O."/>
        </authorList>
    </citation>
    <scope>NUCLEOTIDE SEQUENCE [LARGE SCALE GENOMIC DNA]</scope>
    <source>
        <strain evidence="11 12">TX4248</strain>
    </source>
</reference>
<keyword evidence="7 10" id="KW-1133">Transmembrane helix</keyword>
<evidence type="ECO:0000256" key="2">
    <source>
        <dbReference type="ARBA" id="ARBA00008417"/>
    </source>
</evidence>
<evidence type="ECO:0000256" key="4">
    <source>
        <dbReference type="ARBA" id="ARBA00022448"/>
    </source>
</evidence>
<dbReference type="GO" id="GO:0015297">
    <property type="term" value="F:antiporter activity"/>
    <property type="evidence" value="ECO:0007669"/>
    <property type="project" value="InterPro"/>
</dbReference>
<dbReference type="HOGENOM" id="CLU_012893_0_2_9"/>
<evidence type="ECO:0000256" key="9">
    <source>
        <dbReference type="ARBA" id="ARBA00023251"/>
    </source>
</evidence>
<keyword evidence="8 10" id="KW-0472">Membrane</keyword>
<feature type="transmembrane region" description="Helical" evidence="10">
    <location>
        <begin position="356"/>
        <end position="377"/>
    </location>
</feature>
<feature type="transmembrane region" description="Helical" evidence="10">
    <location>
        <begin position="315"/>
        <end position="336"/>
    </location>
</feature>
<dbReference type="InterPro" id="IPR048279">
    <property type="entry name" value="MdtK-like"/>
</dbReference>
<evidence type="ECO:0000256" key="7">
    <source>
        <dbReference type="ARBA" id="ARBA00022989"/>
    </source>
</evidence>
<evidence type="ECO:0000256" key="1">
    <source>
        <dbReference type="ARBA" id="ARBA00004651"/>
    </source>
</evidence>
<evidence type="ECO:0000256" key="3">
    <source>
        <dbReference type="ARBA" id="ARBA00022106"/>
    </source>
</evidence>